<evidence type="ECO:0000313" key="3">
    <source>
        <dbReference type="Proteomes" id="UP000092154"/>
    </source>
</evidence>
<protein>
    <submittedName>
        <fullName evidence="2">Uncharacterized protein</fullName>
    </submittedName>
</protein>
<dbReference type="InParanoid" id="A0A1B7MTZ7"/>
<name>A0A1B7MTZ7_9AGAM</name>
<dbReference type="Proteomes" id="UP000092154">
    <property type="component" value="Unassembled WGS sequence"/>
</dbReference>
<evidence type="ECO:0000256" key="1">
    <source>
        <dbReference type="SAM" id="MobiDB-lite"/>
    </source>
</evidence>
<organism evidence="2 3">
    <name type="scientific">Rhizopogon vinicolor AM-OR11-026</name>
    <dbReference type="NCBI Taxonomy" id="1314800"/>
    <lineage>
        <taxon>Eukaryota</taxon>
        <taxon>Fungi</taxon>
        <taxon>Dikarya</taxon>
        <taxon>Basidiomycota</taxon>
        <taxon>Agaricomycotina</taxon>
        <taxon>Agaricomycetes</taxon>
        <taxon>Agaricomycetidae</taxon>
        <taxon>Boletales</taxon>
        <taxon>Suillineae</taxon>
        <taxon>Rhizopogonaceae</taxon>
        <taxon>Rhizopogon</taxon>
    </lineage>
</organism>
<feature type="compositionally biased region" description="Basic residues" evidence="1">
    <location>
        <begin position="135"/>
        <end position="147"/>
    </location>
</feature>
<dbReference type="AlphaFoldDB" id="A0A1B7MTZ7"/>
<evidence type="ECO:0000313" key="2">
    <source>
        <dbReference type="EMBL" id="OAX36079.1"/>
    </source>
</evidence>
<accession>A0A1B7MTZ7</accession>
<dbReference type="EMBL" id="KV448444">
    <property type="protein sequence ID" value="OAX36079.1"/>
    <property type="molecule type" value="Genomic_DNA"/>
</dbReference>
<reference evidence="2 3" key="1">
    <citation type="submission" date="2016-06" db="EMBL/GenBank/DDBJ databases">
        <title>Comparative genomics of the ectomycorrhizal sister species Rhizopogon vinicolor and Rhizopogon vesiculosus (Basidiomycota: Boletales) reveals a divergence of the mating type B locus.</title>
        <authorList>
            <consortium name="DOE Joint Genome Institute"/>
            <person name="Mujic A.B."/>
            <person name="Kuo A."/>
            <person name="Tritt A."/>
            <person name="Lipzen A."/>
            <person name="Chen C."/>
            <person name="Johnson J."/>
            <person name="Sharma A."/>
            <person name="Barry K."/>
            <person name="Grigoriev I.V."/>
            <person name="Spatafora J.W."/>
        </authorList>
    </citation>
    <scope>NUCLEOTIDE SEQUENCE [LARGE SCALE GENOMIC DNA]</scope>
    <source>
        <strain evidence="2 3">AM-OR11-026</strain>
    </source>
</reference>
<keyword evidence="3" id="KW-1185">Reference proteome</keyword>
<proteinExistence type="predicted"/>
<gene>
    <name evidence="2" type="ORF">K503DRAFT_329982</name>
</gene>
<feature type="compositionally biased region" description="Polar residues" evidence="1">
    <location>
        <begin position="149"/>
        <end position="158"/>
    </location>
</feature>
<sequence length="158" mass="18000">MIAVAFVFFANHTNRELARNYTTFAFQSSSTAVAFCKISHDVKRAAICLYERELLNLSVITQTISSMSSPTSPEPTASFHYSLQQTSTGWHEPKKLKRIDSERNEKLHAAFVLNMMDWRLISLTSSEVSKDERTHGRHYRRSTKGKRVSSAQELTLCP</sequence>
<feature type="region of interest" description="Disordered" evidence="1">
    <location>
        <begin position="131"/>
        <end position="158"/>
    </location>
</feature>